<protein>
    <submittedName>
        <fullName evidence="8">Balbiani ring protein 3 isoform X2</fullName>
    </submittedName>
</protein>
<dbReference type="Proteomes" id="UP000085678">
    <property type="component" value="Unplaced"/>
</dbReference>
<sequence length="525" mass="56546">MLSCIVIAAVIGVAMSAQEPPNCAWKPRATVNGMSCCLRDSIPGCRCMNPPEEIPADSGAPLCGRSGGGCPALHPLMAVGICAEMCSDHADCSSGQLCCSNGCGHVCKDPEPIVTVDNYDCPDIRCQQDLGCDGSSLKRDSNGCPMCECQSEETTTVASVDKTCVGGMVWKECGSPCTRTCSEPSPMCIEMCAPKCECPNGQVWHEKKEQCVDMAECSTSVCTGGQEWFECGMSCTATCDEPNPICNRMCAARCQCPSSKPIFHDGVCKELKDCPVPEPEPTDHCSEGCPKGQTCQQQQVQCIRAPCPMMWTCLPEPEMPCAMPMCATRCEYGYALDARGCMTCDCRSTPQSNCPVELCADSCGYTTDEYGCKKCTPCTECPMLKCVPCKYGYEMDENGCQTCDCLQTPRRHMCPMVMCANHCPFGRREMDTLKHCTGCECAGLDMYGLIGVTLGGAVLIAILVIVTVCCCRTAKKRQGKYNMIVAAMTKQPAYEKMRENSVSFKASVPKDGSEADITVKKPVSV</sequence>
<feature type="domain" description="WAP" evidence="6">
    <location>
        <begin position="62"/>
        <end position="111"/>
    </location>
</feature>
<dbReference type="PROSITE" id="PS51390">
    <property type="entry name" value="WAP"/>
    <property type="match status" value="1"/>
</dbReference>
<keyword evidence="2" id="KW-0722">Serine protease inhibitor</keyword>
<dbReference type="SUPFAM" id="SSF57256">
    <property type="entry name" value="Elafin-like"/>
    <property type="match status" value="1"/>
</dbReference>
<evidence type="ECO:0000313" key="8">
    <source>
        <dbReference type="RefSeq" id="XP_013391190.1"/>
    </source>
</evidence>
<evidence type="ECO:0000256" key="3">
    <source>
        <dbReference type="SAM" id="Phobius"/>
    </source>
</evidence>
<dbReference type="GO" id="GO:0005576">
    <property type="term" value="C:extracellular region"/>
    <property type="evidence" value="ECO:0007669"/>
    <property type="project" value="InterPro"/>
</dbReference>
<feature type="signal peptide" evidence="4">
    <location>
        <begin position="1"/>
        <end position="16"/>
    </location>
</feature>
<accession>A0A1S3HYU0</accession>
<keyword evidence="1" id="KW-0646">Protease inhibitor</keyword>
<dbReference type="InterPro" id="IPR036645">
    <property type="entry name" value="Elafin-like_sf"/>
</dbReference>
<evidence type="ECO:0000259" key="6">
    <source>
        <dbReference type="PROSITE" id="PS51390"/>
    </source>
</evidence>
<dbReference type="InterPro" id="IPR004094">
    <property type="entry name" value="Antistasin-like"/>
</dbReference>
<name>A0A1S3HYU0_LINAN</name>
<dbReference type="InterPro" id="IPR008197">
    <property type="entry name" value="WAP_dom"/>
</dbReference>
<dbReference type="PROSITE" id="PS51252">
    <property type="entry name" value="ANTISTASIN"/>
    <property type="match status" value="1"/>
</dbReference>
<organism evidence="7 8">
    <name type="scientific">Lingula anatina</name>
    <name type="common">Brachiopod</name>
    <name type="synonym">Lingula unguis</name>
    <dbReference type="NCBI Taxonomy" id="7574"/>
    <lineage>
        <taxon>Eukaryota</taxon>
        <taxon>Metazoa</taxon>
        <taxon>Spiralia</taxon>
        <taxon>Lophotrochozoa</taxon>
        <taxon>Brachiopoda</taxon>
        <taxon>Linguliformea</taxon>
        <taxon>Lingulata</taxon>
        <taxon>Lingulida</taxon>
        <taxon>Linguloidea</taxon>
        <taxon>Lingulidae</taxon>
        <taxon>Lingula</taxon>
    </lineage>
</organism>
<feature type="chain" id="PRO_5010204430" evidence="4">
    <location>
        <begin position="17"/>
        <end position="525"/>
    </location>
</feature>
<feature type="domain" description="Antistasin-like" evidence="5">
    <location>
        <begin position="375"/>
        <end position="405"/>
    </location>
</feature>
<evidence type="ECO:0000256" key="2">
    <source>
        <dbReference type="ARBA" id="ARBA00022900"/>
    </source>
</evidence>
<gene>
    <name evidence="8" type="primary">LOC106159449</name>
</gene>
<dbReference type="RefSeq" id="XP_013391190.1">
    <property type="nucleotide sequence ID" value="XM_013535736.1"/>
</dbReference>
<evidence type="ECO:0000256" key="4">
    <source>
        <dbReference type="SAM" id="SignalP"/>
    </source>
</evidence>
<reference evidence="8" key="1">
    <citation type="submission" date="2025-08" db="UniProtKB">
        <authorList>
            <consortium name="RefSeq"/>
        </authorList>
    </citation>
    <scope>IDENTIFICATION</scope>
    <source>
        <tissue evidence="8">Gonads</tissue>
    </source>
</reference>
<dbReference type="GO" id="GO:0004867">
    <property type="term" value="F:serine-type endopeptidase inhibitor activity"/>
    <property type="evidence" value="ECO:0007669"/>
    <property type="project" value="UniProtKB-KW"/>
</dbReference>
<evidence type="ECO:0000259" key="5">
    <source>
        <dbReference type="PROSITE" id="PS51252"/>
    </source>
</evidence>
<dbReference type="Gene3D" id="2.10.22.10">
    <property type="entry name" value="Antistasin, domain 1"/>
    <property type="match status" value="1"/>
</dbReference>
<evidence type="ECO:0000313" key="7">
    <source>
        <dbReference type="Proteomes" id="UP000085678"/>
    </source>
</evidence>
<dbReference type="InterPro" id="IPR036084">
    <property type="entry name" value="Ser_inhib-like_sf"/>
</dbReference>
<feature type="transmembrane region" description="Helical" evidence="3">
    <location>
        <begin position="446"/>
        <end position="471"/>
    </location>
</feature>
<evidence type="ECO:0000256" key="1">
    <source>
        <dbReference type="ARBA" id="ARBA00022690"/>
    </source>
</evidence>
<dbReference type="AlphaFoldDB" id="A0A1S3HYU0"/>
<keyword evidence="4" id="KW-0732">Signal</keyword>
<proteinExistence type="predicted"/>
<dbReference type="SMART" id="SM00217">
    <property type="entry name" value="WAP"/>
    <property type="match status" value="1"/>
</dbReference>
<dbReference type="CDD" id="cd19941">
    <property type="entry name" value="TIL"/>
    <property type="match status" value="2"/>
</dbReference>
<keyword evidence="3" id="KW-0812">Transmembrane</keyword>
<dbReference type="GeneID" id="106159449"/>
<dbReference type="Pfam" id="PF02822">
    <property type="entry name" value="Antistasin"/>
    <property type="match status" value="2"/>
</dbReference>
<keyword evidence="3" id="KW-0472">Membrane</keyword>
<dbReference type="OrthoDB" id="10021323at2759"/>
<dbReference type="InterPro" id="IPR002919">
    <property type="entry name" value="TIL_dom"/>
</dbReference>
<keyword evidence="3" id="KW-1133">Transmembrane helix</keyword>
<dbReference type="Pfam" id="PF01826">
    <property type="entry name" value="TIL"/>
    <property type="match status" value="1"/>
</dbReference>
<dbReference type="Gene3D" id="2.10.25.10">
    <property type="entry name" value="Laminin"/>
    <property type="match status" value="2"/>
</dbReference>
<dbReference type="SUPFAM" id="SSF57567">
    <property type="entry name" value="Serine protease inhibitors"/>
    <property type="match status" value="2"/>
</dbReference>
<keyword evidence="7" id="KW-1185">Reference proteome</keyword>